<dbReference type="EMBL" id="JABEZX010000009">
    <property type="protein sequence ID" value="MBA0564545.1"/>
    <property type="molecule type" value="Genomic_DNA"/>
</dbReference>
<dbReference type="AlphaFoldDB" id="A0A7J8MIJ6"/>
<comment type="caution">
    <text evidence="1">The sequence shown here is derived from an EMBL/GenBank/DDBJ whole genome shotgun (WGS) entry which is preliminary data.</text>
</comment>
<dbReference type="Proteomes" id="UP000593572">
    <property type="component" value="Unassembled WGS sequence"/>
</dbReference>
<name>A0A7J8MIJ6_9ROSI</name>
<accession>A0A7J8MIJ6</accession>
<protein>
    <submittedName>
        <fullName evidence="1">Uncharacterized protein</fullName>
    </submittedName>
</protein>
<reference evidence="1 2" key="1">
    <citation type="journal article" date="2019" name="Genome Biol. Evol.">
        <title>Insights into the evolution of the New World diploid cottons (Gossypium, subgenus Houzingenia) based on genome sequencing.</title>
        <authorList>
            <person name="Grover C.E."/>
            <person name="Arick M.A. 2nd"/>
            <person name="Thrash A."/>
            <person name="Conover J.L."/>
            <person name="Sanders W.S."/>
            <person name="Peterson D.G."/>
            <person name="Frelichowski J.E."/>
            <person name="Scheffler J.A."/>
            <person name="Scheffler B.E."/>
            <person name="Wendel J.F."/>
        </authorList>
    </citation>
    <scope>NUCLEOTIDE SEQUENCE [LARGE SCALE GENOMIC DNA]</scope>
    <source>
        <strain evidence="1">157</strain>
        <tissue evidence="1">Leaf</tissue>
    </source>
</reference>
<proteinExistence type="predicted"/>
<keyword evidence="2" id="KW-1185">Reference proteome</keyword>
<evidence type="ECO:0000313" key="1">
    <source>
        <dbReference type="EMBL" id="MBA0564545.1"/>
    </source>
</evidence>
<gene>
    <name evidence="1" type="ORF">Golob_009481</name>
</gene>
<evidence type="ECO:0000313" key="2">
    <source>
        <dbReference type="Proteomes" id="UP000593572"/>
    </source>
</evidence>
<organism evidence="1 2">
    <name type="scientific">Gossypium lobatum</name>
    <dbReference type="NCBI Taxonomy" id="34289"/>
    <lineage>
        <taxon>Eukaryota</taxon>
        <taxon>Viridiplantae</taxon>
        <taxon>Streptophyta</taxon>
        <taxon>Embryophyta</taxon>
        <taxon>Tracheophyta</taxon>
        <taxon>Spermatophyta</taxon>
        <taxon>Magnoliopsida</taxon>
        <taxon>eudicotyledons</taxon>
        <taxon>Gunneridae</taxon>
        <taxon>Pentapetalae</taxon>
        <taxon>rosids</taxon>
        <taxon>malvids</taxon>
        <taxon>Malvales</taxon>
        <taxon>Malvaceae</taxon>
        <taxon>Malvoideae</taxon>
        <taxon>Gossypium</taxon>
    </lineage>
</organism>
<sequence length="24" mass="2642">MVDPEGKQLRANALAIKEIFGNVK</sequence>